<gene>
    <name evidence="2" type="ORF">I7X39_21905</name>
</gene>
<dbReference type="Pfam" id="PF12385">
    <property type="entry name" value="Peptidase_C70"/>
    <property type="match status" value="1"/>
</dbReference>
<evidence type="ECO:0000259" key="1">
    <source>
        <dbReference type="Pfam" id="PF01471"/>
    </source>
</evidence>
<dbReference type="Proteomes" id="UP000613266">
    <property type="component" value="Unassembled WGS sequence"/>
</dbReference>
<feature type="domain" description="Peptidoglycan binding-like" evidence="1">
    <location>
        <begin position="10"/>
        <end position="68"/>
    </location>
</feature>
<dbReference type="EMBL" id="JAEDAK010000025">
    <property type="protein sequence ID" value="MBH9579562.1"/>
    <property type="molecule type" value="Genomic_DNA"/>
</dbReference>
<dbReference type="Pfam" id="PF01471">
    <property type="entry name" value="PG_binding_1"/>
    <property type="match status" value="1"/>
</dbReference>
<proteinExistence type="predicted"/>
<dbReference type="Gene3D" id="1.10.101.10">
    <property type="entry name" value="PGBD-like superfamily/PGBD"/>
    <property type="match status" value="1"/>
</dbReference>
<evidence type="ECO:0000313" key="2">
    <source>
        <dbReference type="EMBL" id="MBH9579562.1"/>
    </source>
</evidence>
<keyword evidence="3" id="KW-1185">Reference proteome</keyword>
<reference evidence="2" key="1">
    <citation type="submission" date="2020-12" db="EMBL/GenBank/DDBJ databases">
        <title>The genome sequence of Inhella sp. 1Y17.</title>
        <authorList>
            <person name="Liu Y."/>
        </authorList>
    </citation>
    <scope>NUCLEOTIDE SEQUENCE</scope>
    <source>
        <strain evidence="2">1Y17</strain>
    </source>
</reference>
<protein>
    <submittedName>
        <fullName evidence="2">Peptidoglycan-binding protein</fullName>
    </submittedName>
</protein>
<accession>A0A931JAR9</accession>
<evidence type="ECO:0000313" key="3">
    <source>
        <dbReference type="Proteomes" id="UP000613266"/>
    </source>
</evidence>
<dbReference type="InterPro" id="IPR002477">
    <property type="entry name" value="Peptidoglycan-bd-like"/>
</dbReference>
<dbReference type="RefSeq" id="WP_198113508.1">
    <property type="nucleotide sequence ID" value="NZ_JAEDAK010000025.1"/>
</dbReference>
<comment type="caution">
    <text evidence="2">The sequence shown here is derived from an EMBL/GenBank/DDBJ whole genome shotgun (WGS) entry which is preliminary data.</text>
</comment>
<dbReference type="AlphaFoldDB" id="A0A931JAR9"/>
<dbReference type="InterPro" id="IPR022118">
    <property type="entry name" value="Peptidase_C70_AvrRpt2"/>
</dbReference>
<organism evidence="2 3">
    <name type="scientific">Inhella proteolytica</name>
    <dbReference type="NCBI Taxonomy" id="2795029"/>
    <lineage>
        <taxon>Bacteria</taxon>
        <taxon>Pseudomonadati</taxon>
        <taxon>Pseudomonadota</taxon>
        <taxon>Betaproteobacteria</taxon>
        <taxon>Burkholderiales</taxon>
        <taxon>Sphaerotilaceae</taxon>
        <taxon>Inhella</taxon>
    </lineage>
</organism>
<dbReference type="InterPro" id="IPR036366">
    <property type="entry name" value="PGBDSf"/>
</dbReference>
<name>A0A931JAR9_9BURK</name>
<sequence length="246" mass="26846">MATLQQGSVGPAVSTLQARLNALNVVQPLLAVDGIFGPKTKAAVVSFQSRTPPLKADGIVGPKTQAALAAAQPFPPAPSIVLNYTVPSPVHIAQDKTMSCWFASAQMLIQWKRQRTQMTDARHPDPADSPKWSKLYSDNTGITNGKIREFGRDMGFAYVPPMSPTPEAIMGWLRAFGPLWVNGKRHITVIAGIRGPRENCEVLVLDPGRPAEKGGSWRNLRTWYVLDKHSGRDTATDVEAVFLRLP</sequence>
<dbReference type="SUPFAM" id="SSF47090">
    <property type="entry name" value="PGBD-like"/>
    <property type="match status" value="1"/>
</dbReference>
<dbReference type="InterPro" id="IPR036365">
    <property type="entry name" value="PGBD-like_sf"/>
</dbReference>